<dbReference type="GO" id="GO:0043812">
    <property type="term" value="F:phosphatidylinositol-4-phosphate phosphatase activity"/>
    <property type="evidence" value="ECO:0007669"/>
    <property type="project" value="TreeGrafter"/>
</dbReference>
<feature type="transmembrane region" description="Helical" evidence="1">
    <location>
        <begin position="653"/>
        <end position="674"/>
    </location>
</feature>
<keyword evidence="4" id="KW-1185">Reference proteome</keyword>
<feature type="domain" description="SAC" evidence="2">
    <location>
        <begin position="192"/>
        <end position="544"/>
    </location>
</feature>
<dbReference type="EMBL" id="JROU02001759">
    <property type="protein sequence ID" value="OEH75322.1"/>
    <property type="molecule type" value="Genomic_DNA"/>
</dbReference>
<evidence type="ECO:0000259" key="2">
    <source>
        <dbReference type="PROSITE" id="PS50275"/>
    </source>
</evidence>
<keyword evidence="1" id="KW-1133">Transmembrane helix</keyword>
<dbReference type="VEuPathDB" id="ToxoDB:LOC34620531"/>
<evidence type="ECO:0000313" key="3">
    <source>
        <dbReference type="EMBL" id="OEH75322.1"/>
    </source>
</evidence>
<evidence type="ECO:0000313" key="4">
    <source>
        <dbReference type="Proteomes" id="UP000095192"/>
    </source>
</evidence>
<proteinExistence type="predicted"/>
<dbReference type="Proteomes" id="UP000095192">
    <property type="component" value="Unassembled WGS sequence"/>
</dbReference>
<comment type="caution">
    <text evidence="3">The sequence shown here is derived from an EMBL/GenBank/DDBJ whole genome shotgun (WGS) entry which is preliminary data.</text>
</comment>
<keyword evidence="1" id="KW-0472">Membrane</keyword>
<dbReference type="InParanoid" id="A0A1D3CVT9"/>
<dbReference type="PANTHER" id="PTHR45662">
    <property type="entry name" value="PHOSPHATIDYLINOSITIDE PHOSPHATASE SAC1"/>
    <property type="match status" value="1"/>
</dbReference>
<dbReference type="AlphaFoldDB" id="A0A1D3CVT9"/>
<accession>A0A1D3CVT9</accession>
<dbReference type="Pfam" id="PF02383">
    <property type="entry name" value="Syja_N"/>
    <property type="match status" value="1"/>
</dbReference>
<gene>
    <name evidence="3" type="ORF">cyc_03916</name>
</gene>
<feature type="transmembrane region" description="Helical" evidence="1">
    <location>
        <begin position="616"/>
        <end position="641"/>
    </location>
</feature>
<protein>
    <submittedName>
        <fullName evidence="3">Sac1 phosphoinositide</fullName>
    </submittedName>
</protein>
<dbReference type="PANTHER" id="PTHR45662:SF2">
    <property type="entry name" value="PHOSPHATIDYLINOSITOL-3-PHOSPHATASE SAC1"/>
    <property type="match status" value="1"/>
</dbReference>
<organism evidence="3 4">
    <name type="scientific">Cyclospora cayetanensis</name>
    <dbReference type="NCBI Taxonomy" id="88456"/>
    <lineage>
        <taxon>Eukaryota</taxon>
        <taxon>Sar</taxon>
        <taxon>Alveolata</taxon>
        <taxon>Apicomplexa</taxon>
        <taxon>Conoidasida</taxon>
        <taxon>Coccidia</taxon>
        <taxon>Eucoccidiorida</taxon>
        <taxon>Eimeriorina</taxon>
        <taxon>Eimeriidae</taxon>
        <taxon>Cyclospora</taxon>
    </lineage>
</organism>
<feature type="transmembrane region" description="Helical" evidence="1">
    <location>
        <begin position="706"/>
        <end position="728"/>
    </location>
</feature>
<dbReference type="VEuPathDB" id="ToxoDB:cyc_03916"/>
<dbReference type="GO" id="GO:0046856">
    <property type="term" value="P:phosphatidylinositol dephosphorylation"/>
    <property type="evidence" value="ECO:0007669"/>
    <property type="project" value="TreeGrafter"/>
</dbReference>
<reference evidence="3 4" key="1">
    <citation type="journal article" date="2016" name="BMC Genomics">
        <title>Comparative genomics reveals Cyclospora cayetanensis possesses coccidia-like metabolism and invasion components but unique surface antigens.</title>
        <authorList>
            <person name="Liu S."/>
            <person name="Wang L."/>
            <person name="Zheng H."/>
            <person name="Xu Z."/>
            <person name="Roellig D.M."/>
            <person name="Li N."/>
            <person name="Frace M.A."/>
            <person name="Tang K."/>
            <person name="Arrowood M.J."/>
            <person name="Moss D.M."/>
            <person name="Zhang L."/>
            <person name="Feng Y."/>
            <person name="Xiao L."/>
        </authorList>
    </citation>
    <scope>NUCLEOTIDE SEQUENCE [LARGE SCALE GENOMIC DNA]</scope>
    <source>
        <strain evidence="3 4">CHN_HEN01</strain>
    </source>
</reference>
<dbReference type="PROSITE" id="PS50275">
    <property type="entry name" value="SAC"/>
    <property type="match status" value="1"/>
</dbReference>
<keyword evidence="1" id="KW-0812">Transmembrane</keyword>
<sequence length="748" mass="81968">MMDAALLEEPPILCEVFADCIRLSHRRKGAADDEVYIHRLDTTDDSCGNGRPPLQLSSAQPDARSEAPRRCLASFACWGTFGVALEPSGGYLLLVETAERVGQIGEGQIFGIRSFRALDLRKPTEQQQQQLEKAFCTRQLKRPLRLRPGDVLAAEVLVTDFAGSWLSSSWSKECTSSASVGCEESSPYLPWIFEALAMGGFFFSPTFDLSVSLHHVLKQKLADLGPAAAEPRKGTADTVGGNRFLWNRTLLQPLQQHAATLGVRAIQGRSTSLIHLVLISRKDATRLGTRFHSRGLNVKGDASNFVETEQLLLHYSHDCLPSCCAFPQQRGCDTGSCGSADKRTWRLEVQSFLQLRGSVPLLWQQPPTLSWCPPPHLDGALSDSAAAAKRHFDALKMCYGDIEAVNLVDKKGWQRSLGEKMEAVILPLQDVHYTWFDFHAECRNMQWENVYRRQKGVIRTNCVDCLDRSNVVQSIFARAVLHKQLSIVTPTPSLAAAPDKAAAKAAATETEDAFAPLTVSASAENSFRTLWTANADALSILYSGTPALKTDFTRTGKRCLWGALMDAKNSCCRYFLNNFSDGFKEDCLLFCSSPFIRLPLRPPRAPGGLRRVAAEYLLLLLLCLSVTPFFKAAGLLHAAGARVTRLVLMGPEFLLRSGLLLPALFQSLPLIGWLTCNPGSLLEPLTGVHNPKMALQEGSTNAVIDALAFLGGCLLLLVALILGGAAYVRLRRDACISSPVLQQQTISN</sequence>
<dbReference type="GO" id="GO:0005783">
    <property type="term" value="C:endoplasmic reticulum"/>
    <property type="evidence" value="ECO:0007669"/>
    <property type="project" value="TreeGrafter"/>
</dbReference>
<dbReference type="InterPro" id="IPR002013">
    <property type="entry name" value="SAC_dom"/>
</dbReference>
<name>A0A1D3CVT9_9EIME</name>
<evidence type="ECO:0000256" key="1">
    <source>
        <dbReference type="SAM" id="Phobius"/>
    </source>
</evidence>